<keyword evidence="3 4" id="KW-0408">Iron</keyword>
<keyword evidence="2 4" id="KW-0479">Metal-binding</keyword>
<keyword evidence="7" id="KW-1185">Reference proteome</keyword>
<proteinExistence type="predicted"/>
<dbReference type="PRINTS" id="PR00385">
    <property type="entry name" value="P450"/>
</dbReference>
<dbReference type="GO" id="GO:0004497">
    <property type="term" value="F:monooxygenase activity"/>
    <property type="evidence" value="ECO:0007669"/>
    <property type="project" value="InterPro"/>
</dbReference>
<evidence type="ECO:0000313" key="7">
    <source>
        <dbReference type="Proteomes" id="UP001275084"/>
    </source>
</evidence>
<dbReference type="InterPro" id="IPR050121">
    <property type="entry name" value="Cytochrome_P450_monoxygenase"/>
</dbReference>
<dbReference type="PRINTS" id="PR00463">
    <property type="entry name" value="EP450I"/>
</dbReference>
<organism evidence="6 7">
    <name type="scientific">Lasiosphaeria hispida</name>
    <dbReference type="NCBI Taxonomy" id="260671"/>
    <lineage>
        <taxon>Eukaryota</taxon>
        <taxon>Fungi</taxon>
        <taxon>Dikarya</taxon>
        <taxon>Ascomycota</taxon>
        <taxon>Pezizomycotina</taxon>
        <taxon>Sordariomycetes</taxon>
        <taxon>Sordariomycetidae</taxon>
        <taxon>Sordariales</taxon>
        <taxon>Lasiosphaeriaceae</taxon>
        <taxon>Lasiosphaeria</taxon>
    </lineage>
</organism>
<dbReference type="GO" id="GO:0005506">
    <property type="term" value="F:iron ion binding"/>
    <property type="evidence" value="ECO:0007669"/>
    <property type="project" value="InterPro"/>
</dbReference>
<dbReference type="InterPro" id="IPR002401">
    <property type="entry name" value="Cyt_P450_E_grp-I"/>
</dbReference>
<reference evidence="6" key="1">
    <citation type="journal article" date="2023" name="Mol. Phylogenet. Evol.">
        <title>Genome-scale phylogeny and comparative genomics of the fungal order Sordariales.</title>
        <authorList>
            <person name="Hensen N."/>
            <person name="Bonometti L."/>
            <person name="Westerberg I."/>
            <person name="Brannstrom I.O."/>
            <person name="Guillou S."/>
            <person name="Cros-Aarteil S."/>
            <person name="Calhoun S."/>
            <person name="Haridas S."/>
            <person name="Kuo A."/>
            <person name="Mondo S."/>
            <person name="Pangilinan J."/>
            <person name="Riley R."/>
            <person name="LaButti K."/>
            <person name="Andreopoulos B."/>
            <person name="Lipzen A."/>
            <person name="Chen C."/>
            <person name="Yan M."/>
            <person name="Daum C."/>
            <person name="Ng V."/>
            <person name="Clum A."/>
            <person name="Steindorff A."/>
            <person name="Ohm R.A."/>
            <person name="Martin F."/>
            <person name="Silar P."/>
            <person name="Natvig D.O."/>
            <person name="Lalanne C."/>
            <person name="Gautier V."/>
            <person name="Ament-Velasquez S.L."/>
            <person name="Kruys A."/>
            <person name="Hutchinson M.I."/>
            <person name="Powell A.J."/>
            <person name="Barry K."/>
            <person name="Miller A.N."/>
            <person name="Grigoriev I.V."/>
            <person name="Debuchy R."/>
            <person name="Gladieux P."/>
            <person name="Hiltunen Thoren M."/>
            <person name="Johannesson H."/>
        </authorList>
    </citation>
    <scope>NUCLEOTIDE SEQUENCE</scope>
    <source>
        <strain evidence="6">CBS 955.72</strain>
    </source>
</reference>
<dbReference type="SUPFAM" id="SSF48264">
    <property type="entry name" value="Cytochrome P450"/>
    <property type="match status" value="1"/>
</dbReference>
<gene>
    <name evidence="6" type="ORF">B0T25DRAFT_553315</name>
</gene>
<name>A0AAJ0HCA9_9PEZI</name>
<accession>A0AAJ0HCA9</accession>
<evidence type="ECO:0000256" key="5">
    <source>
        <dbReference type="SAM" id="Phobius"/>
    </source>
</evidence>
<dbReference type="Pfam" id="PF00067">
    <property type="entry name" value="p450"/>
    <property type="match status" value="1"/>
</dbReference>
<dbReference type="PANTHER" id="PTHR24305">
    <property type="entry name" value="CYTOCHROME P450"/>
    <property type="match status" value="1"/>
</dbReference>
<evidence type="ECO:0000256" key="4">
    <source>
        <dbReference type="PIRSR" id="PIRSR602401-1"/>
    </source>
</evidence>
<protein>
    <submittedName>
        <fullName evidence="6">Cytochrome P450</fullName>
    </submittedName>
</protein>
<feature type="transmembrane region" description="Helical" evidence="5">
    <location>
        <begin position="15"/>
        <end position="33"/>
    </location>
</feature>
<dbReference type="Gene3D" id="1.10.630.10">
    <property type="entry name" value="Cytochrome P450"/>
    <property type="match status" value="1"/>
</dbReference>
<dbReference type="EMBL" id="JAUIQD010000006">
    <property type="protein sequence ID" value="KAK3346974.1"/>
    <property type="molecule type" value="Genomic_DNA"/>
</dbReference>
<evidence type="ECO:0000256" key="1">
    <source>
        <dbReference type="ARBA" id="ARBA00022617"/>
    </source>
</evidence>
<comment type="cofactor">
    <cofactor evidence="4">
        <name>heme</name>
        <dbReference type="ChEBI" id="CHEBI:30413"/>
    </cofactor>
</comment>
<dbReference type="Proteomes" id="UP001275084">
    <property type="component" value="Unassembled WGS sequence"/>
</dbReference>
<keyword evidence="5" id="KW-0812">Transmembrane</keyword>
<keyword evidence="1 4" id="KW-0349">Heme</keyword>
<dbReference type="InterPro" id="IPR001128">
    <property type="entry name" value="Cyt_P450"/>
</dbReference>
<dbReference type="InterPro" id="IPR036396">
    <property type="entry name" value="Cyt_P450_sf"/>
</dbReference>
<reference evidence="6" key="2">
    <citation type="submission" date="2023-06" db="EMBL/GenBank/DDBJ databases">
        <authorList>
            <consortium name="Lawrence Berkeley National Laboratory"/>
            <person name="Haridas S."/>
            <person name="Hensen N."/>
            <person name="Bonometti L."/>
            <person name="Westerberg I."/>
            <person name="Brannstrom I.O."/>
            <person name="Guillou S."/>
            <person name="Cros-Aarteil S."/>
            <person name="Calhoun S."/>
            <person name="Kuo A."/>
            <person name="Mondo S."/>
            <person name="Pangilinan J."/>
            <person name="Riley R."/>
            <person name="Labutti K."/>
            <person name="Andreopoulos B."/>
            <person name="Lipzen A."/>
            <person name="Chen C."/>
            <person name="Yanf M."/>
            <person name="Daum C."/>
            <person name="Ng V."/>
            <person name="Clum A."/>
            <person name="Steindorff A."/>
            <person name="Ohm R."/>
            <person name="Martin F."/>
            <person name="Silar P."/>
            <person name="Natvig D."/>
            <person name="Lalanne C."/>
            <person name="Gautier V."/>
            <person name="Ament-Velasquez S.L."/>
            <person name="Kruys A."/>
            <person name="Hutchinson M.I."/>
            <person name="Powell A.J."/>
            <person name="Barry K."/>
            <person name="Miller A.N."/>
            <person name="Grigoriev I.V."/>
            <person name="Debuchy R."/>
            <person name="Gladieux P."/>
            <person name="Thoren M.H."/>
            <person name="Johannesson H."/>
        </authorList>
    </citation>
    <scope>NUCLEOTIDE SEQUENCE</scope>
    <source>
        <strain evidence="6">CBS 955.72</strain>
    </source>
</reference>
<dbReference type="GO" id="GO:0016705">
    <property type="term" value="F:oxidoreductase activity, acting on paired donors, with incorporation or reduction of molecular oxygen"/>
    <property type="evidence" value="ECO:0007669"/>
    <property type="project" value="InterPro"/>
</dbReference>
<sequence length="506" mass="56753">MAFLASAWDESRPRVSIIVISSLVGLLVVASIFQRLQRWQQLRHVPGPRLAGFTSLWITWRHIRATIHEECKDVAEKYGPLVRIGPNEVICTDLETIHRICSFKSGYRKDNWYRIGRMSKDQDSVFTTLDPELRREKKKKISPAYAGKGSDSFEHGVDRGIAILIDSIETRYANQSIPMDLARQVHFGILDTLGEVAYSKPLGFLANNKDMGNFLKINEETLPFVFILSNYVSIFKLLHKWPFNLLLPRAGDQVGLGAVMGFTTGLIDQRLRPGVEPQRDILQSFIANGLTREELVEEVTLQFFAGTDTTASSITMTLLYLLATPSAYRKLQKEIGDGIAKGLVSSPIQDVEARQMPYLQACIREGLRLMPPLATGAFYKAVPEGGDTVCGHYLPPGTRVATGSMVYAMGRSKAFWGGDADVFRPDRWLEADEDRRLAMTMTVDLAFGHGQFGCLGKAIAFMELSKAVAEILRRYDLSIVNPTHPLKIFTAIAWVSHDLWVKVERR</sequence>
<evidence type="ECO:0000256" key="2">
    <source>
        <dbReference type="ARBA" id="ARBA00022723"/>
    </source>
</evidence>
<dbReference type="GO" id="GO:0020037">
    <property type="term" value="F:heme binding"/>
    <property type="evidence" value="ECO:0007669"/>
    <property type="project" value="InterPro"/>
</dbReference>
<keyword evidence="5" id="KW-0472">Membrane</keyword>
<dbReference type="AlphaFoldDB" id="A0AAJ0HCA9"/>
<evidence type="ECO:0000256" key="3">
    <source>
        <dbReference type="ARBA" id="ARBA00023004"/>
    </source>
</evidence>
<comment type="caution">
    <text evidence="6">The sequence shown here is derived from an EMBL/GenBank/DDBJ whole genome shotgun (WGS) entry which is preliminary data.</text>
</comment>
<dbReference type="PANTHER" id="PTHR24305:SF168">
    <property type="entry name" value="P450, PUTATIVE (EUROFUNG)-RELATED"/>
    <property type="match status" value="1"/>
</dbReference>
<dbReference type="CDD" id="cd11060">
    <property type="entry name" value="CYP57A1-like"/>
    <property type="match status" value="1"/>
</dbReference>
<evidence type="ECO:0000313" key="6">
    <source>
        <dbReference type="EMBL" id="KAK3346974.1"/>
    </source>
</evidence>
<feature type="binding site" description="axial binding residue" evidence="4">
    <location>
        <position position="454"/>
    </location>
    <ligand>
        <name>heme</name>
        <dbReference type="ChEBI" id="CHEBI:30413"/>
    </ligand>
    <ligandPart>
        <name>Fe</name>
        <dbReference type="ChEBI" id="CHEBI:18248"/>
    </ligandPart>
</feature>
<keyword evidence="5" id="KW-1133">Transmembrane helix</keyword>